<keyword evidence="2" id="KW-1185">Reference proteome</keyword>
<name>U4TQA3_9LACO</name>
<dbReference type="PANTHER" id="PTHR43434:SF20">
    <property type="entry name" value="5'-NUCLEOTIDASE"/>
    <property type="match status" value="1"/>
</dbReference>
<dbReference type="Proteomes" id="UP000030647">
    <property type="component" value="Unassembled WGS sequence"/>
</dbReference>
<reference evidence="2" key="1">
    <citation type="journal article" date="2013" name="Genome Announc.">
        <title>Whole-Genome Sequencing of Lactobacillus shenzhenensis Strain LY-73T.</title>
        <authorList>
            <person name="Lin Z."/>
            <person name="Liu Z."/>
            <person name="Yang R."/>
            <person name="Zou Y."/>
            <person name="Wan D."/>
            <person name="Chen J."/>
            <person name="Guo M."/>
            <person name="Zhao J."/>
            <person name="Fang C."/>
            <person name="Yang R."/>
            <person name="Liu F."/>
        </authorList>
    </citation>
    <scope>NUCLEOTIDE SEQUENCE [LARGE SCALE GENOMIC DNA]</scope>
    <source>
        <strain evidence="2">LY-73</strain>
    </source>
</reference>
<dbReference type="AlphaFoldDB" id="U4TQA3"/>
<dbReference type="SFLD" id="SFLDG01135">
    <property type="entry name" value="C1.5.6:_HAD__Beta-PGM__Phospha"/>
    <property type="match status" value="1"/>
</dbReference>
<dbReference type="SUPFAM" id="SSF56784">
    <property type="entry name" value="HAD-like"/>
    <property type="match status" value="1"/>
</dbReference>
<evidence type="ECO:0000313" key="1">
    <source>
        <dbReference type="EMBL" id="ERL65630.1"/>
    </source>
</evidence>
<dbReference type="SFLD" id="SFLDG01129">
    <property type="entry name" value="C1.5:_HAD__Beta-PGM__Phosphata"/>
    <property type="match status" value="1"/>
</dbReference>
<accession>U4TQA3</accession>
<dbReference type="Gene3D" id="1.10.150.240">
    <property type="entry name" value="Putative phosphatase, domain 2"/>
    <property type="match status" value="1"/>
</dbReference>
<sequence>MTQLFFDFDGTIADSEQGIVAGIKYFVAQMQLPTLTDDQYRLFIGPTLSSSMHKFYPGLPAAEIKRAIALYQVYYEAHGIYELQLYPGITDVLAQLKQAGFVLNVASTKPEPMLAKIAGHFGLTDYFTGLYGATMDESIRSAKKDVLAYALKKAGAQAADSLMIGDRDTDMVGGAANGVATMGVLYGFGDRAELTAAGANVIVDTPADIPAGIDTALASNARTR</sequence>
<dbReference type="STRING" id="1231336.L248_2316"/>
<dbReference type="eggNOG" id="COG0546">
    <property type="taxonomic scope" value="Bacteria"/>
</dbReference>
<dbReference type="PANTHER" id="PTHR43434">
    <property type="entry name" value="PHOSPHOGLYCOLATE PHOSPHATASE"/>
    <property type="match status" value="1"/>
</dbReference>
<proteinExistence type="predicted"/>
<dbReference type="EMBL" id="KI271585">
    <property type="protein sequence ID" value="ERL65630.1"/>
    <property type="molecule type" value="Genomic_DNA"/>
</dbReference>
<dbReference type="InterPro" id="IPR023214">
    <property type="entry name" value="HAD_sf"/>
</dbReference>
<dbReference type="SFLD" id="SFLDS00003">
    <property type="entry name" value="Haloacid_Dehalogenase"/>
    <property type="match status" value="1"/>
</dbReference>
<dbReference type="InterPro" id="IPR041492">
    <property type="entry name" value="HAD_2"/>
</dbReference>
<dbReference type="GO" id="GO:0005829">
    <property type="term" value="C:cytosol"/>
    <property type="evidence" value="ECO:0007669"/>
    <property type="project" value="TreeGrafter"/>
</dbReference>
<organism evidence="1 2">
    <name type="scientific">Schleiferilactobacillus shenzhenensis LY-73</name>
    <dbReference type="NCBI Taxonomy" id="1231336"/>
    <lineage>
        <taxon>Bacteria</taxon>
        <taxon>Bacillati</taxon>
        <taxon>Bacillota</taxon>
        <taxon>Bacilli</taxon>
        <taxon>Lactobacillales</taxon>
        <taxon>Lactobacillaceae</taxon>
        <taxon>Schleiferilactobacillus</taxon>
    </lineage>
</organism>
<dbReference type="HOGENOM" id="CLU_045011_19_4_9"/>
<dbReference type="GO" id="GO:0004713">
    <property type="term" value="F:protein tyrosine kinase activity"/>
    <property type="evidence" value="ECO:0007669"/>
    <property type="project" value="TreeGrafter"/>
</dbReference>
<dbReference type="InterPro" id="IPR023198">
    <property type="entry name" value="PGP-like_dom2"/>
</dbReference>
<dbReference type="InterPro" id="IPR050155">
    <property type="entry name" value="HAD-like_hydrolase_sf"/>
</dbReference>
<evidence type="ECO:0000313" key="2">
    <source>
        <dbReference type="Proteomes" id="UP000030647"/>
    </source>
</evidence>
<dbReference type="RefSeq" id="WP_022528982.1">
    <property type="nucleotide sequence ID" value="NZ_KI271585.1"/>
</dbReference>
<dbReference type="InterPro" id="IPR036412">
    <property type="entry name" value="HAD-like_sf"/>
</dbReference>
<dbReference type="OrthoDB" id="9792518at2"/>
<dbReference type="Gene3D" id="3.40.50.1000">
    <property type="entry name" value="HAD superfamily/HAD-like"/>
    <property type="match status" value="1"/>
</dbReference>
<dbReference type="Pfam" id="PF13419">
    <property type="entry name" value="HAD_2"/>
    <property type="match status" value="1"/>
</dbReference>
<protein>
    <submittedName>
        <fullName evidence="1">Phosphoglycolate phosphatase</fullName>
    </submittedName>
</protein>
<gene>
    <name evidence="1" type="ORF">L248_2316</name>
</gene>